<dbReference type="RefSeq" id="WP_047805672.1">
    <property type="nucleotide sequence ID" value="NZ_CP011805.1"/>
</dbReference>
<sequence>MPRKRSRLAWLIGLVALGLGVVAWAFGGAGRPRGELGLFTTLPIYWAETAGISEMLGSETQAGWVRTAVERRFELLPLDTLADEEAAIAEDLAALDHLLLAQPRPLSPYENVALDKWVRAGGRALVFADPMLTVESRFPVGDRRRPQDVVLLSPILARWGLEMRYDAAQDADERMIATDMAPLPVRMAGTLHPMREHSAAQDNCWIAYDRLFARCSIGKGQVTVIADAAVLEPATGDRLDARKDALSWLIESALSEAR</sequence>
<dbReference type="Pfam" id="PF09822">
    <property type="entry name" value="ABC_transp_aux"/>
    <property type="match status" value="1"/>
</dbReference>
<dbReference type="AlphaFoldDB" id="A0A0G3X4J5"/>
<dbReference type="STRING" id="543877.AM2010_428"/>
<evidence type="ECO:0000259" key="1">
    <source>
        <dbReference type="Pfam" id="PF09822"/>
    </source>
</evidence>
<protein>
    <recommendedName>
        <fullName evidence="1">ABC-type uncharacterized transport system domain-containing protein</fullName>
    </recommendedName>
</protein>
<dbReference type="OrthoDB" id="7390937at2"/>
<proteinExistence type="predicted"/>
<evidence type="ECO:0000313" key="2">
    <source>
        <dbReference type="EMBL" id="AKM06515.1"/>
    </source>
</evidence>
<dbReference type="PATRIC" id="fig|543877.4.peg.431"/>
<evidence type="ECO:0000313" key="3">
    <source>
        <dbReference type="Proteomes" id="UP000037643"/>
    </source>
</evidence>
<keyword evidence="3" id="KW-1185">Reference proteome</keyword>
<accession>A0A0G3X4J5</accession>
<dbReference type="EMBL" id="CP011805">
    <property type="protein sequence ID" value="AKM06515.1"/>
    <property type="molecule type" value="Genomic_DNA"/>
</dbReference>
<name>A0A0G3X4J5_9SPHN</name>
<organism evidence="2 3">
    <name type="scientific">Pelagerythrobacter marensis</name>
    <dbReference type="NCBI Taxonomy" id="543877"/>
    <lineage>
        <taxon>Bacteria</taxon>
        <taxon>Pseudomonadati</taxon>
        <taxon>Pseudomonadota</taxon>
        <taxon>Alphaproteobacteria</taxon>
        <taxon>Sphingomonadales</taxon>
        <taxon>Erythrobacteraceae</taxon>
        <taxon>Pelagerythrobacter</taxon>
    </lineage>
</organism>
<gene>
    <name evidence="2" type="ORF">AM2010_428</name>
</gene>
<dbReference type="KEGG" id="amx:AM2010_428"/>
<reference evidence="2 3" key="1">
    <citation type="submission" date="2015-06" db="EMBL/GenBank/DDBJ databases">
        <authorList>
            <person name="Kim K.M."/>
        </authorList>
    </citation>
    <scope>NUCLEOTIDE SEQUENCE [LARGE SCALE GENOMIC DNA]</scope>
    <source>
        <strain evidence="2 3">KCTC 22370</strain>
    </source>
</reference>
<dbReference type="InterPro" id="IPR019196">
    <property type="entry name" value="ABC_transp_unknown"/>
</dbReference>
<feature type="domain" description="ABC-type uncharacterised transport system" evidence="1">
    <location>
        <begin position="73"/>
        <end position="177"/>
    </location>
</feature>
<dbReference type="Proteomes" id="UP000037643">
    <property type="component" value="Chromosome"/>
</dbReference>